<sequence length="155" mass="16262">MRYLGSCCAFRASWGQASVHTPAPWSRKSCLPVSTSQAPVNPPCPRPPPLQCRHTPPAVTTCAYLPPCLPLPRESRTPALLGTSGAESENSLFADPAIQNMENQADDGPREVPHSMVRAGQPAGQLHSGGVCLPSSSTLLGPCTDTSAMSGASWK</sequence>
<dbReference type="EMBL" id="OX459945">
    <property type="protein sequence ID" value="CAI9179511.1"/>
    <property type="molecule type" value="Genomic_DNA"/>
</dbReference>
<name>A0ABN9A2F3_RANTA</name>
<accession>A0ABN9A2F3</accession>
<organism evidence="1 2">
    <name type="scientific">Rangifer tarandus platyrhynchus</name>
    <name type="common">Svalbard reindeer</name>
    <dbReference type="NCBI Taxonomy" id="3082113"/>
    <lineage>
        <taxon>Eukaryota</taxon>
        <taxon>Metazoa</taxon>
        <taxon>Chordata</taxon>
        <taxon>Craniata</taxon>
        <taxon>Vertebrata</taxon>
        <taxon>Euteleostomi</taxon>
        <taxon>Mammalia</taxon>
        <taxon>Eutheria</taxon>
        <taxon>Laurasiatheria</taxon>
        <taxon>Artiodactyla</taxon>
        <taxon>Ruminantia</taxon>
        <taxon>Pecora</taxon>
        <taxon>Cervidae</taxon>
        <taxon>Odocoileinae</taxon>
        <taxon>Rangifer</taxon>
    </lineage>
</organism>
<evidence type="ECO:0000313" key="2">
    <source>
        <dbReference type="Proteomes" id="UP001176941"/>
    </source>
</evidence>
<dbReference type="Proteomes" id="UP001176941">
    <property type="component" value="Chromosome 9"/>
</dbReference>
<reference evidence="1" key="1">
    <citation type="submission" date="2023-04" db="EMBL/GenBank/DDBJ databases">
        <authorList>
            <consortium name="ELIXIR-Norway"/>
        </authorList>
    </citation>
    <scope>NUCLEOTIDE SEQUENCE [LARGE SCALE GENOMIC DNA]</scope>
</reference>
<proteinExistence type="predicted"/>
<keyword evidence="2" id="KW-1185">Reference proteome</keyword>
<evidence type="ECO:0000313" key="1">
    <source>
        <dbReference type="EMBL" id="CAI9179511.1"/>
    </source>
</evidence>
<protein>
    <submittedName>
        <fullName evidence="1">Uncharacterized protein</fullName>
    </submittedName>
</protein>
<gene>
    <name evidence="1" type="ORF">MRATA1EN1_LOCUS28473</name>
</gene>